<dbReference type="OrthoDB" id="1882346at2759"/>
<dbReference type="InterPro" id="IPR046960">
    <property type="entry name" value="PPR_At4g14850-like_plant"/>
</dbReference>
<dbReference type="FunFam" id="1.25.40.10:FF:001093">
    <property type="entry name" value="Pentatricopeptide repeat-containing protein At2g34400"/>
    <property type="match status" value="1"/>
</dbReference>
<dbReference type="Proteomes" id="UP001055439">
    <property type="component" value="Chromosome 4"/>
</dbReference>
<accession>A0A9E7JYH9</accession>
<dbReference type="PANTHER" id="PTHR47926">
    <property type="entry name" value="PENTATRICOPEPTIDE REPEAT-CONTAINING PROTEIN"/>
    <property type="match status" value="1"/>
</dbReference>
<evidence type="ECO:0000256" key="1">
    <source>
        <dbReference type="ARBA" id="ARBA00022737"/>
    </source>
</evidence>
<dbReference type="Pfam" id="PF13041">
    <property type="entry name" value="PPR_2"/>
    <property type="match status" value="3"/>
</dbReference>
<name>A0A9E7JYH9_9LILI</name>
<gene>
    <name evidence="2" type="ORF">MUK42_32489</name>
</gene>
<protein>
    <submittedName>
        <fullName evidence="2">PPR repeat</fullName>
    </submittedName>
</protein>
<keyword evidence="1" id="KW-0677">Repeat</keyword>
<dbReference type="InterPro" id="IPR011990">
    <property type="entry name" value="TPR-like_helical_dom_sf"/>
</dbReference>
<dbReference type="Gene3D" id="1.25.40.10">
    <property type="entry name" value="Tetratricopeptide repeat domain"/>
    <property type="match status" value="5"/>
</dbReference>
<keyword evidence="3" id="KW-1185">Reference proteome</keyword>
<dbReference type="Pfam" id="PF12854">
    <property type="entry name" value="PPR_1"/>
    <property type="match status" value="1"/>
</dbReference>
<reference evidence="2" key="1">
    <citation type="submission" date="2022-05" db="EMBL/GenBank/DDBJ databases">
        <title>The Musa troglodytarum L. genome provides insights into the mechanism of non-climacteric behaviour and enrichment of carotenoids.</title>
        <authorList>
            <person name="Wang J."/>
        </authorList>
    </citation>
    <scope>NUCLEOTIDE SEQUENCE</scope>
    <source>
        <tissue evidence="2">Leaf</tissue>
    </source>
</reference>
<evidence type="ECO:0000313" key="3">
    <source>
        <dbReference type="Proteomes" id="UP001055439"/>
    </source>
</evidence>
<evidence type="ECO:0000313" key="2">
    <source>
        <dbReference type="EMBL" id="URD96989.1"/>
    </source>
</evidence>
<dbReference type="NCBIfam" id="TIGR00756">
    <property type="entry name" value="PPR"/>
    <property type="match status" value="5"/>
</dbReference>
<dbReference type="AlphaFoldDB" id="A0A9E7JYH9"/>
<sequence>MLKEAQRFHAALLTSGFRNHAYRCNLLLRAYVRCGALSHARSLLSQMPRPTLVSFNALLSGFVRSGRIDDAIDLFDAMPATDARSYNTTICGLVRIHRVREAFTRFLRMARCHVRPDDYTCSTIVACCDLFAGRQLHALMVKVASLTSDPFVGTNLLRMYGDAGEACDARKVFDEMGHRDLTSWNVLLDCCFKSGMGELCIKIFVEMVRDGIRVDEFTLAIVMNELASCLSVSKGMQVHSLVVRAGLIMDRFCCNALLNLYSKGGFVSSAVKLFDDMTDPDVVSWTIMISGLEVGGHISDAFEVFNSMQMAEVEPNSFTFGTLISCCANVNAFDIGKQFHALVLKKGLELDVVVGSAIVNMYSRCGEITDALRLFQSLPERDIVSWNGVICGLAHNGEATTALQLFDEMVQLCLKGIMPNHVTFVGVLTACSRAGLIRKGCSIFNDLVDVYSCEPQAEHYACMVDLFARSGLLEEAEVIIQTLPTEPNTILWGALLGACKSRGNLGMAKRIAERLYVSEPMNSSNYVLLANLYAANKEWDDVFKVMHIMPRPNLWCAADTVVVANIFRSWECGNGYRPRIVMKGNKCNKGIGNTVTDEVLMTTTAAQEKVEDRATRKELEDGLSLCLVRS</sequence>
<dbReference type="Pfam" id="PF01535">
    <property type="entry name" value="PPR"/>
    <property type="match status" value="3"/>
</dbReference>
<dbReference type="EMBL" id="CP097506">
    <property type="protein sequence ID" value="URD96989.1"/>
    <property type="molecule type" value="Genomic_DNA"/>
</dbReference>
<dbReference type="PANTHER" id="PTHR47926:SF428">
    <property type="entry name" value="(WILD MALAYSIAN BANANA) HYPOTHETICAL PROTEIN"/>
    <property type="match status" value="1"/>
</dbReference>
<dbReference type="GO" id="GO:0003723">
    <property type="term" value="F:RNA binding"/>
    <property type="evidence" value="ECO:0007669"/>
    <property type="project" value="InterPro"/>
</dbReference>
<proteinExistence type="predicted"/>
<dbReference type="FunFam" id="1.25.40.10:FF:000381">
    <property type="entry name" value="Pentatricopeptide repeat-containing protein"/>
    <property type="match status" value="1"/>
</dbReference>
<dbReference type="InterPro" id="IPR046848">
    <property type="entry name" value="E_motif"/>
</dbReference>
<organism evidence="2 3">
    <name type="scientific">Musa troglodytarum</name>
    <name type="common">fe'i banana</name>
    <dbReference type="NCBI Taxonomy" id="320322"/>
    <lineage>
        <taxon>Eukaryota</taxon>
        <taxon>Viridiplantae</taxon>
        <taxon>Streptophyta</taxon>
        <taxon>Embryophyta</taxon>
        <taxon>Tracheophyta</taxon>
        <taxon>Spermatophyta</taxon>
        <taxon>Magnoliopsida</taxon>
        <taxon>Liliopsida</taxon>
        <taxon>Zingiberales</taxon>
        <taxon>Musaceae</taxon>
        <taxon>Musa</taxon>
    </lineage>
</organism>
<dbReference type="Pfam" id="PF20431">
    <property type="entry name" value="E_motif"/>
    <property type="match status" value="1"/>
</dbReference>
<dbReference type="GO" id="GO:0009451">
    <property type="term" value="P:RNA modification"/>
    <property type="evidence" value="ECO:0007669"/>
    <property type="project" value="InterPro"/>
</dbReference>
<dbReference type="InterPro" id="IPR002885">
    <property type="entry name" value="PPR_rpt"/>
</dbReference>